<keyword evidence="4 6" id="KW-0067">ATP-binding</keyword>
<dbReference type="NCBIfam" id="NF007739">
    <property type="entry name" value="PRK10419.1"/>
    <property type="match status" value="2"/>
</dbReference>
<evidence type="ECO:0000256" key="3">
    <source>
        <dbReference type="ARBA" id="ARBA00022741"/>
    </source>
</evidence>
<name>A0ABS2IJB6_9GAMM</name>
<dbReference type="PROSITE" id="PS00211">
    <property type="entry name" value="ABC_TRANSPORTER_1"/>
    <property type="match status" value="2"/>
</dbReference>
<keyword evidence="7" id="KW-1185">Reference proteome</keyword>
<evidence type="ECO:0000256" key="2">
    <source>
        <dbReference type="ARBA" id="ARBA00022448"/>
    </source>
</evidence>
<dbReference type="SUPFAM" id="SSF52540">
    <property type="entry name" value="P-loop containing nucleoside triphosphate hydrolases"/>
    <property type="match status" value="2"/>
</dbReference>
<feature type="domain" description="ABC transporter" evidence="5">
    <location>
        <begin position="275"/>
        <end position="524"/>
    </location>
</feature>
<evidence type="ECO:0000313" key="7">
    <source>
        <dbReference type="Proteomes" id="UP000717995"/>
    </source>
</evidence>
<comment type="similarity">
    <text evidence="1">Belongs to the ABC transporter superfamily.</text>
</comment>
<reference evidence="6 7" key="1">
    <citation type="submission" date="2021-02" db="EMBL/GenBank/DDBJ databases">
        <authorList>
            <person name="Lee D.-H."/>
        </authorList>
    </citation>
    <scope>NUCLEOTIDE SEQUENCE [LARGE SCALE GENOMIC DNA]</scope>
    <source>
        <strain evidence="6 7">UL073</strain>
    </source>
</reference>
<dbReference type="NCBIfam" id="NF008453">
    <property type="entry name" value="PRK11308.1"/>
    <property type="match status" value="2"/>
</dbReference>
<dbReference type="Pfam" id="PF00005">
    <property type="entry name" value="ABC_tran"/>
    <property type="match status" value="2"/>
</dbReference>
<evidence type="ECO:0000313" key="6">
    <source>
        <dbReference type="EMBL" id="MBM7062047.1"/>
    </source>
</evidence>
<feature type="domain" description="ABC transporter" evidence="5">
    <location>
        <begin position="6"/>
        <end position="257"/>
    </location>
</feature>
<dbReference type="GO" id="GO:0005524">
    <property type="term" value="F:ATP binding"/>
    <property type="evidence" value="ECO:0007669"/>
    <property type="project" value="UniProtKB-KW"/>
</dbReference>
<sequence>MSDNLIEVRDLAVEFVTADRRQRVVEAVSFDIRRGETLALVGESGSGKSVTAHSILRLLPYPLTQHPTGSIHYAGIDLLKAPEAKLRGIRGNRIAMVFQEPMTSLNPLHSVEKQINEVLALHKGLTGKAATRRTLELLELVGIPEPHKRLKAFPHELSGGQRQRVMIAMALANEPELLIADEPTTALDVTVQLKILELLKDLQRRLGMSLLLISHDLNLVRRIAQRVCVMQRGQIVEQAPCEQLFQSPQHPYTQELLGAEPRGEPVDNPPGPALLEVDDLRVWFPIKKGLLRRTVDHVKAVDGIRFSLPKGQTLGIVGESGSGKSTLGLAILRLLGSQGSIRFQGQPLNGLTQHEVRPLRRQMQVVFQDPYGSLSPRMSVGQIVGEGLDIHGIGTPAEQEQAIIAALLEVGLDPETRHRYPHEFSGGQRQRIAIARALVLKPELILLDEPTSALDRTVQRQVVELLRSLQAKYNLTYLFISHDLAVVKALSHQLMVVKQGQVVEQGPAEAIFTAPQHPYTQQLLEAAFLVPAGAE</sequence>
<accession>A0ABS2IJB6</accession>
<protein>
    <submittedName>
        <fullName evidence="6">ABC transporter ATP-binding protein</fullName>
    </submittedName>
</protein>
<dbReference type="Proteomes" id="UP000717995">
    <property type="component" value="Unassembled WGS sequence"/>
</dbReference>
<keyword evidence="3" id="KW-0547">Nucleotide-binding</keyword>
<dbReference type="CDD" id="cd03257">
    <property type="entry name" value="ABC_NikE_OppD_transporters"/>
    <property type="match status" value="2"/>
</dbReference>
<keyword evidence="2" id="KW-0813">Transport</keyword>
<evidence type="ECO:0000259" key="5">
    <source>
        <dbReference type="PROSITE" id="PS50893"/>
    </source>
</evidence>
<evidence type="ECO:0000256" key="1">
    <source>
        <dbReference type="ARBA" id="ARBA00005417"/>
    </source>
</evidence>
<dbReference type="InterPro" id="IPR050319">
    <property type="entry name" value="ABC_transp_ATP-bind"/>
</dbReference>
<comment type="caution">
    <text evidence="6">The sequence shown here is derived from an EMBL/GenBank/DDBJ whole genome shotgun (WGS) entry which is preliminary data.</text>
</comment>
<dbReference type="PANTHER" id="PTHR43776">
    <property type="entry name" value="TRANSPORT ATP-BINDING PROTEIN"/>
    <property type="match status" value="1"/>
</dbReference>
<dbReference type="InterPro" id="IPR003439">
    <property type="entry name" value="ABC_transporter-like_ATP-bd"/>
</dbReference>
<dbReference type="Gene3D" id="3.40.50.300">
    <property type="entry name" value="P-loop containing nucleotide triphosphate hydrolases"/>
    <property type="match status" value="2"/>
</dbReference>
<organism evidence="6 7">
    <name type="scientific">Zestomonas insulae</name>
    <dbReference type="NCBI Taxonomy" id="2809017"/>
    <lineage>
        <taxon>Bacteria</taxon>
        <taxon>Pseudomonadati</taxon>
        <taxon>Pseudomonadota</taxon>
        <taxon>Gammaproteobacteria</taxon>
        <taxon>Pseudomonadales</taxon>
        <taxon>Pseudomonadaceae</taxon>
        <taxon>Zestomonas</taxon>
    </lineage>
</organism>
<dbReference type="PANTHER" id="PTHR43776:SF7">
    <property type="entry name" value="D,D-DIPEPTIDE TRANSPORT ATP-BINDING PROTEIN DDPF-RELATED"/>
    <property type="match status" value="1"/>
</dbReference>
<dbReference type="RefSeq" id="WP_205349232.1">
    <property type="nucleotide sequence ID" value="NZ_JAFEUP010000004.1"/>
</dbReference>
<evidence type="ECO:0000256" key="4">
    <source>
        <dbReference type="ARBA" id="ARBA00022840"/>
    </source>
</evidence>
<dbReference type="InterPro" id="IPR003593">
    <property type="entry name" value="AAA+_ATPase"/>
</dbReference>
<dbReference type="InterPro" id="IPR017871">
    <property type="entry name" value="ABC_transporter-like_CS"/>
</dbReference>
<dbReference type="Pfam" id="PF08352">
    <property type="entry name" value="oligo_HPY"/>
    <property type="match status" value="2"/>
</dbReference>
<dbReference type="PROSITE" id="PS50893">
    <property type="entry name" value="ABC_TRANSPORTER_2"/>
    <property type="match status" value="2"/>
</dbReference>
<gene>
    <name evidence="6" type="ORF">JQX08_15145</name>
</gene>
<dbReference type="SMART" id="SM00382">
    <property type="entry name" value="AAA"/>
    <property type="match status" value="2"/>
</dbReference>
<dbReference type="EMBL" id="JAFEUP010000004">
    <property type="protein sequence ID" value="MBM7062047.1"/>
    <property type="molecule type" value="Genomic_DNA"/>
</dbReference>
<dbReference type="InterPro" id="IPR013563">
    <property type="entry name" value="Oligopep_ABC_C"/>
</dbReference>
<proteinExistence type="inferred from homology"/>
<dbReference type="InterPro" id="IPR027417">
    <property type="entry name" value="P-loop_NTPase"/>
</dbReference>